<feature type="transmembrane region" description="Helical" evidence="6">
    <location>
        <begin position="403"/>
        <end position="426"/>
    </location>
</feature>
<evidence type="ECO:0000256" key="1">
    <source>
        <dbReference type="ARBA" id="ARBA00004141"/>
    </source>
</evidence>
<feature type="compositionally biased region" description="Basic and acidic residues" evidence="5">
    <location>
        <begin position="199"/>
        <end position="212"/>
    </location>
</feature>
<comment type="caution">
    <text evidence="7">The sequence shown here is derived from an EMBL/GenBank/DDBJ whole genome shotgun (WGS) entry which is preliminary data.</text>
</comment>
<feature type="transmembrane region" description="Helical" evidence="6">
    <location>
        <begin position="72"/>
        <end position="93"/>
    </location>
</feature>
<feature type="transmembrane region" description="Helical" evidence="6">
    <location>
        <begin position="246"/>
        <end position="268"/>
    </location>
</feature>
<dbReference type="PANTHER" id="PTHR31794:SF4">
    <property type="entry name" value="AUXIN EFFLUX TRANSPORTER FAMILY PROTEIN (EUROFUNG)"/>
    <property type="match status" value="1"/>
</dbReference>
<protein>
    <submittedName>
        <fullName evidence="7">Uncharacterized protein</fullName>
    </submittedName>
</protein>
<evidence type="ECO:0000256" key="2">
    <source>
        <dbReference type="ARBA" id="ARBA00022692"/>
    </source>
</evidence>
<evidence type="ECO:0000256" key="4">
    <source>
        <dbReference type="ARBA" id="ARBA00023136"/>
    </source>
</evidence>
<accession>A0ABR1J5I2</accession>
<reference evidence="7 8" key="1">
    <citation type="submission" date="2024-01" db="EMBL/GenBank/DDBJ databases">
        <title>A draft genome for the cacao thread blight pathogen Marasmiellus scandens.</title>
        <authorList>
            <person name="Baruah I.K."/>
            <person name="Leung J."/>
            <person name="Bukari Y."/>
            <person name="Amoako-Attah I."/>
            <person name="Meinhardt L.W."/>
            <person name="Bailey B.A."/>
            <person name="Cohen S.P."/>
        </authorList>
    </citation>
    <scope>NUCLEOTIDE SEQUENCE [LARGE SCALE GENOMIC DNA]</scope>
    <source>
        <strain evidence="7 8">GH-19</strain>
    </source>
</reference>
<dbReference type="Proteomes" id="UP001498398">
    <property type="component" value="Unassembled WGS sequence"/>
</dbReference>
<dbReference type="InterPro" id="IPR004776">
    <property type="entry name" value="Mem_transp_PIN-like"/>
</dbReference>
<feature type="transmembrane region" description="Helical" evidence="6">
    <location>
        <begin position="169"/>
        <end position="190"/>
    </location>
</feature>
<proteinExistence type="predicted"/>
<sequence>MSSSLLIFFLGAIQASLVILLTIFFGFIAHYFSLLSVSSSNDLSKLCAYVFMPALLATGIGKELNLSTIKRYLPVIIWGFAYPVISMVLGYGLRMLCNRPSPRHEANLASRQRGSRSDVPQWIIPAMAINNSTSLPLVLIQSFESTGILERLMLHGESQADALSRAKSYLLVNAMISNILAFILGPILLAQKRDDSFPVNGRESDRVERSSEIDESAPLLNTQTRTRQRQNSQVSKRALVSRWIKCVFSTLFRSPIFLSAVTGVILGLTPQFHTAFFAPPFPLGDGIFSGWLTASIANVGDLFASLQLVVVGSKLAMSISKMRRGEESGDVPVAAIVAVFFVRFIFWPIVSIVTVYTIVKNTNLLFNDPILWFTLMIMPTGPPAAKLSTLADVGDSGDKEKHAIAKFLTMSYVVSPIICLAVVGSLKASEKLM</sequence>
<feature type="transmembrane region" description="Helical" evidence="6">
    <location>
        <begin position="43"/>
        <end position="60"/>
    </location>
</feature>
<dbReference type="EMBL" id="JBANRG010000031">
    <property type="protein sequence ID" value="KAK7451233.1"/>
    <property type="molecule type" value="Genomic_DNA"/>
</dbReference>
<gene>
    <name evidence="7" type="ORF">VKT23_012571</name>
</gene>
<keyword evidence="3 6" id="KW-1133">Transmembrane helix</keyword>
<feature type="transmembrane region" description="Helical" evidence="6">
    <location>
        <begin position="370"/>
        <end position="391"/>
    </location>
</feature>
<evidence type="ECO:0000313" key="8">
    <source>
        <dbReference type="Proteomes" id="UP001498398"/>
    </source>
</evidence>
<keyword evidence="4 6" id="KW-0472">Membrane</keyword>
<comment type="subcellular location">
    <subcellularLocation>
        <location evidence="1">Membrane</location>
        <topology evidence="1">Multi-pass membrane protein</topology>
    </subcellularLocation>
</comment>
<keyword evidence="8" id="KW-1185">Reference proteome</keyword>
<dbReference type="Pfam" id="PF03547">
    <property type="entry name" value="Mem_trans"/>
    <property type="match status" value="1"/>
</dbReference>
<feature type="transmembrane region" description="Helical" evidence="6">
    <location>
        <begin position="7"/>
        <end position="31"/>
    </location>
</feature>
<evidence type="ECO:0000256" key="5">
    <source>
        <dbReference type="SAM" id="MobiDB-lite"/>
    </source>
</evidence>
<feature type="region of interest" description="Disordered" evidence="5">
    <location>
        <begin position="199"/>
        <end position="231"/>
    </location>
</feature>
<dbReference type="PANTHER" id="PTHR31794">
    <property type="entry name" value="AUXIN EFFLUX TRANSPORTER FAMILY PROTEIN (EUROFUNG)"/>
    <property type="match status" value="1"/>
</dbReference>
<evidence type="ECO:0000256" key="3">
    <source>
        <dbReference type="ARBA" id="ARBA00022989"/>
    </source>
</evidence>
<evidence type="ECO:0000256" key="6">
    <source>
        <dbReference type="SAM" id="Phobius"/>
    </source>
</evidence>
<name>A0ABR1J5I2_9AGAR</name>
<organism evidence="7 8">
    <name type="scientific">Marasmiellus scandens</name>
    <dbReference type="NCBI Taxonomy" id="2682957"/>
    <lineage>
        <taxon>Eukaryota</taxon>
        <taxon>Fungi</taxon>
        <taxon>Dikarya</taxon>
        <taxon>Basidiomycota</taxon>
        <taxon>Agaricomycotina</taxon>
        <taxon>Agaricomycetes</taxon>
        <taxon>Agaricomycetidae</taxon>
        <taxon>Agaricales</taxon>
        <taxon>Marasmiineae</taxon>
        <taxon>Omphalotaceae</taxon>
        <taxon>Marasmiellus</taxon>
    </lineage>
</organism>
<feature type="transmembrane region" description="Helical" evidence="6">
    <location>
        <begin position="288"/>
        <end position="312"/>
    </location>
</feature>
<keyword evidence="2 6" id="KW-0812">Transmembrane</keyword>
<evidence type="ECO:0000313" key="7">
    <source>
        <dbReference type="EMBL" id="KAK7451233.1"/>
    </source>
</evidence>
<feature type="transmembrane region" description="Helical" evidence="6">
    <location>
        <begin position="333"/>
        <end position="358"/>
    </location>
</feature>